<dbReference type="Gene3D" id="3.30.70.1820">
    <property type="entry name" value="L1 transposable element, RRM domain"/>
    <property type="match status" value="1"/>
</dbReference>
<accession>A0A8D8VWQ8</accession>
<sequence>MDLNRLNEIEDKLKEFQTSLALVKSTGNDPQVTTSLTILESAFQIFQNVVMEEIVKVKTSMEKMEKRQADLERKQVELDRREVEMEERMDAAEQYSRRMCLLLRGVPETPNKPDNEEECLAHIMKVVKDELKLNLSEEVVSRCHRLGGRRDGQGSGRPIIIKFYSYRHRKAVFGAKKLLKGLPYSLSEFLTIPRMKIFRRAKEVHGMQNCWTSDGKICIRVKKENGAFERVVVRRMEDIPPSHEVSRNSTFAEVVDTRHVTTKRGI</sequence>
<evidence type="ECO:0000256" key="1">
    <source>
        <dbReference type="SAM" id="Coils"/>
    </source>
</evidence>
<organism evidence="2">
    <name type="scientific">Cacopsylla melanoneura</name>
    <dbReference type="NCBI Taxonomy" id="428564"/>
    <lineage>
        <taxon>Eukaryota</taxon>
        <taxon>Metazoa</taxon>
        <taxon>Ecdysozoa</taxon>
        <taxon>Arthropoda</taxon>
        <taxon>Hexapoda</taxon>
        <taxon>Insecta</taxon>
        <taxon>Pterygota</taxon>
        <taxon>Neoptera</taxon>
        <taxon>Paraneoptera</taxon>
        <taxon>Hemiptera</taxon>
        <taxon>Sternorrhyncha</taxon>
        <taxon>Psylloidea</taxon>
        <taxon>Psyllidae</taxon>
        <taxon>Psyllinae</taxon>
        <taxon>Cacopsylla</taxon>
    </lineage>
</organism>
<protein>
    <submittedName>
        <fullName evidence="2">Uncharacterized protein</fullName>
    </submittedName>
</protein>
<evidence type="ECO:0000313" key="2">
    <source>
        <dbReference type="EMBL" id="CAG6638567.1"/>
    </source>
</evidence>
<dbReference type="AlphaFoldDB" id="A0A8D8VWQ8"/>
<proteinExistence type="predicted"/>
<feature type="coiled-coil region" evidence="1">
    <location>
        <begin position="54"/>
        <end position="88"/>
    </location>
</feature>
<dbReference type="EMBL" id="HBUF01102919">
    <property type="protein sequence ID" value="CAG6638567.1"/>
    <property type="molecule type" value="Transcribed_RNA"/>
</dbReference>
<dbReference type="InterPro" id="IPR004244">
    <property type="entry name" value="Transposase_22"/>
</dbReference>
<keyword evidence="1" id="KW-0175">Coiled coil</keyword>
<dbReference type="PANTHER" id="PTHR11505">
    <property type="entry name" value="L1 TRANSPOSABLE ELEMENT-RELATED"/>
    <property type="match status" value="1"/>
</dbReference>
<reference evidence="2" key="1">
    <citation type="submission" date="2021-05" db="EMBL/GenBank/DDBJ databases">
        <authorList>
            <person name="Alioto T."/>
            <person name="Alioto T."/>
            <person name="Gomez Garrido J."/>
        </authorList>
    </citation>
    <scope>NUCLEOTIDE SEQUENCE</scope>
</reference>
<name>A0A8D8VWQ8_9HEMI</name>